<keyword evidence="5 6" id="KW-0067">ATP-binding</keyword>
<dbReference type="UniPathway" id="UPA00074">
    <property type="reaction ID" value="UER00131"/>
</dbReference>
<dbReference type="HAMAP" id="MF_00137">
    <property type="entry name" value="SAICAR_synth"/>
    <property type="match status" value="1"/>
</dbReference>
<dbReference type="SUPFAM" id="SSF56104">
    <property type="entry name" value="SAICAR synthase-like"/>
    <property type="match status" value="1"/>
</dbReference>
<evidence type="ECO:0000313" key="9">
    <source>
        <dbReference type="EMBL" id="SDX77221.1"/>
    </source>
</evidence>
<dbReference type="OrthoDB" id="10775at2157"/>
<dbReference type="GO" id="GO:0006189">
    <property type="term" value="P:'de novo' IMP biosynthetic process"/>
    <property type="evidence" value="ECO:0007669"/>
    <property type="project" value="UniProtKB-UniRule"/>
</dbReference>
<proteinExistence type="inferred from homology"/>
<feature type="domain" description="SAICAR synthetase/ADE2 N-terminal" evidence="8">
    <location>
        <begin position="22"/>
        <end position="301"/>
    </location>
</feature>
<name>A0A1H3EEU1_9EURY</name>
<dbReference type="NCBIfam" id="NF010566">
    <property type="entry name" value="PRK13959.1-4"/>
    <property type="match status" value="1"/>
</dbReference>
<evidence type="ECO:0000256" key="3">
    <source>
        <dbReference type="ARBA" id="ARBA00022741"/>
    </source>
</evidence>
<dbReference type="EMBL" id="FNPC01000001">
    <property type="protein sequence ID" value="SDX77221.1"/>
    <property type="molecule type" value="Genomic_DNA"/>
</dbReference>
<dbReference type="Gene3D" id="3.30.470.20">
    <property type="entry name" value="ATP-grasp fold, B domain"/>
    <property type="match status" value="1"/>
</dbReference>
<evidence type="ECO:0000256" key="4">
    <source>
        <dbReference type="ARBA" id="ARBA00022755"/>
    </source>
</evidence>
<keyword evidence="10" id="KW-1185">Reference proteome</keyword>
<dbReference type="Gene3D" id="3.30.200.20">
    <property type="entry name" value="Phosphorylase Kinase, domain 1"/>
    <property type="match status" value="1"/>
</dbReference>
<evidence type="ECO:0000256" key="1">
    <source>
        <dbReference type="ARBA" id="ARBA00004672"/>
    </source>
</evidence>
<sequence>MTSVKEFRVAEPATADALGRGRFVFTDAYSVFDWGRMPDPIPRKGASLCTMGAYNFERLEAAGIPTHYRGVVGPNAEKSDAGKSDPGGSDVEGSIAGNTVPEDSIVGLEAVSTPPTEMAIELTQVPDLPYLGGGDGYDYETYHEAADGNYLIPLEVVFRNTVPIGSSLRDRREPADVGLDASEWPDEPVALPEPVVEFSTKYEEQDRYLTREEADRIAGAASIDDLESTALAVNRVVTERAEDVGFDHEDGKIECLYTDGEIRVADVVGTFDENRFAYDGQEVSKEVVRQWYKRNDPEWVAAVSEAKEAVAKRDVADWRTLCSDDPVQLPDRVLEAVSAMYAAGANAYTGRDLFDAPAIGEAVDGVRDL</sequence>
<comment type="similarity">
    <text evidence="6">Belongs to the SAICAR synthetase family.</text>
</comment>
<dbReference type="GO" id="GO:0005737">
    <property type="term" value="C:cytoplasm"/>
    <property type="evidence" value="ECO:0007669"/>
    <property type="project" value="TreeGrafter"/>
</dbReference>
<organism evidence="9 10">
    <name type="scientific">Halopenitus persicus</name>
    <dbReference type="NCBI Taxonomy" id="1048396"/>
    <lineage>
        <taxon>Archaea</taxon>
        <taxon>Methanobacteriati</taxon>
        <taxon>Methanobacteriota</taxon>
        <taxon>Stenosarchaea group</taxon>
        <taxon>Halobacteria</taxon>
        <taxon>Halobacteriales</taxon>
        <taxon>Haloferacaceae</taxon>
        <taxon>Halopenitus</taxon>
    </lineage>
</organism>
<evidence type="ECO:0000256" key="6">
    <source>
        <dbReference type="HAMAP-Rule" id="MF_00137"/>
    </source>
</evidence>
<reference evidence="10" key="1">
    <citation type="submission" date="2016-10" db="EMBL/GenBank/DDBJ databases">
        <authorList>
            <person name="Varghese N."/>
            <person name="Submissions S."/>
        </authorList>
    </citation>
    <scope>NUCLEOTIDE SEQUENCE [LARGE SCALE GENOMIC DNA]</scope>
    <source>
        <strain evidence="10">DC30,IBRC 10041,KCTC 4046</strain>
    </source>
</reference>
<evidence type="ECO:0000256" key="7">
    <source>
        <dbReference type="SAM" id="MobiDB-lite"/>
    </source>
</evidence>
<evidence type="ECO:0000313" key="10">
    <source>
        <dbReference type="Proteomes" id="UP000199079"/>
    </source>
</evidence>
<dbReference type="Proteomes" id="UP000199079">
    <property type="component" value="Unassembled WGS sequence"/>
</dbReference>
<dbReference type="GO" id="GO:0005524">
    <property type="term" value="F:ATP binding"/>
    <property type="evidence" value="ECO:0007669"/>
    <property type="project" value="UniProtKB-KW"/>
</dbReference>
<keyword evidence="3 6" id="KW-0547">Nucleotide-binding</keyword>
<dbReference type="PANTHER" id="PTHR43700">
    <property type="entry name" value="PHOSPHORIBOSYLAMINOIMIDAZOLE-SUCCINOCARBOXAMIDE SYNTHASE"/>
    <property type="match status" value="1"/>
</dbReference>
<dbReference type="Pfam" id="PF01259">
    <property type="entry name" value="SAICAR_synt"/>
    <property type="match status" value="1"/>
</dbReference>
<protein>
    <recommendedName>
        <fullName evidence="6">Phosphoribosylaminoimidazole-succinocarboxamide synthase</fullName>
        <ecNumber evidence="6">6.3.2.6</ecNumber>
    </recommendedName>
    <alternativeName>
        <fullName evidence="6">SAICAR synthetase</fullName>
    </alternativeName>
</protein>
<keyword evidence="4 6" id="KW-0658">Purine biosynthesis</keyword>
<gene>
    <name evidence="6" type="primary">purC</name>
    <name evidence="9" type="ORF">SAMN05216564_101411</name>
</gene>
<feature type="region of interest" description="Disordered" evidence="7">
    <location>
        <begin position="73"/>
        <end position="99"/>
    </location>
</feature>
<dbReference type="GO" id="GO:0004639">
    <property type="term" value="F:phosphoribosylaminoimidazolesuccinocarboxamide synthase activity"/>
    <property type="evidence" value="ECO:0007669"/>
    <property type="project" value="UniProtKB-UniRule"/>
</dbReference>
<dbReference type="EC" id="6.3.2.6" evidence="6"/>
<dbReference type="RefSeq" id="WP_092730527.1">
    <property type="nucleotide sequence ID" value="NZ_FNPC01000001.1"/>
</dbReference>
<dbReference type="InterPro" id="IPR028923">
    <property type="entry name" value="SAICAR_synt/ADE2_N"/>
</dbReference>
<comment type="catalytic activity">
    <reaction evidence="6">
        <text>5-amino-1-(5-phospho-D-ribosyl)imidazole-4-carboxylate + L-aspartate + ATP = (2S)-2-[5-amino-1-(5-phospho-beta-D-ribosyl)imidazole-4-carboxamido]succinate + ADP + phosphate + 2 H(+)</text>
        <dbReference type="Rhea" id="RHEA:22628"/>
        <dbReference type="ChEBI" id="CHEBI:15378"/>
        <dbReference type="ChEBI" id="CHEBI:29991"/>
        <dbReference type="ChEBI" id="CHEBI:30616"/>
        <dbReference type="ChEBI" id="CHEBI:43474"/>
        <dbReference type="ChEBI" id="CHEBI:58443"/>
        <dbReference type="ChEBI" id="CHEBI:77657"/>
        <dbReference type="ChEBI" id="CHEBI:456216"/>
        <dbReference type="EC" id="6.3.2.6"/>
    </reaction>
</comment>
<evidence type="ECO:0000256" key="2">
    <source>
        <dbReference type="ARBA" id="ARBA00022598"/>
    </source>
</evidence>
<keyword evidence="2 6" id="KW-0436">Ligase</keyword>
<dbReference type="PANTHER" id="PTHR43700:SF1">
    <property type="entry name" value="PHOSPHORIBOSYLAMINOIMIDAZOLE-SUCCINOCARBOXAMIDE SYNTHASE"/>
    <property type="match status" value="1"/>
</dbReference>
<evidence type="ECO:0000256" key="5">
    <source>
        <dbReference type="ARBA" id="ARBA00022840"/>
    </source>
</evidence>
<dbReference type="AlphaFoldDB" id="A0A1H3EEU1"/>
<accession>A0A1H3EEU1</accession>
<comment type="pathway">
    <text evidence="1 6">Purine metabolism; IMP biosynthesis via de novo pathway; 5-amino-1-(5-phospho-D-ribosyl)imidazole-4-carboxamide from 5-amino-1-(5-phospho-D-ribosyl)imidazole-4-carboxylate: step 1/2.</text>
</comment>
<evidence type="ECO:0000259" key="8">
    <source>
        <dbReference type="Pfam" id="PF01259"/>
    </source>
</evidence>